<reference evidence="3 5" key="3">
    <citation type="submission" date="2019-07" db="EMBL/GenBank/DDBJ databases">
        <title>Active sludge and wastewater microbial communities from Klosterneuburg, Austria.</title>
        <authorList>
            <person name="Wagner M."/>
        </authorList>
    </citation>
    <scope>NUCLEOTIDE SEQUENCE [LARGE SCALE GENOMIC DNA]</scope>
    <source>
        <strain evidence="3 5">Nm2</strain>
    </source>
</reference>
<dbReference type="AlphaFoldDB" id="A0A0F7KFH2"/>
<sequence length="257" mass="29032">MAEQNIPYLIAHRGYPARYPENSLAGLKAAMLAGACFVEIDIQLSARGTPYLCHDDHLRRLTGSDHWLTQLDDEVINTLSVPYPGFNLTSPPETEPLSDLNTFCQLLQERPKVTAFVEIKAESLAKFGLTATIDIILEVIYPYTKQCVLISFDSQAVAFARKQGAERIGWVIPKWDQGHATIAKQLTPEFLFCNAKRLPHRIEKRWQGPWQWAVYTINHSRSVLKYADEGIPLIETDTIGTLLQHPILKRNACHPSL</sequence>
<dbReference type="SUPFAM" id="SSF51695">
    <property type="entry name" value="PLC-like phosphodiesterases"/>
    <property type="match status" value="1"/>
</dbReference>
<keyword evidence="4" id="KW-1185">Reference proteome</keyword>
<protein>
    <submittedName>
        <fullName evidence="3">Glycerophosphoryl diester phosphodiesterase</fullName>
    </submittedName>
</protein>
<name>A0A0F7KFH2_9PROT</name>
<dbReference type="OrthoDB" id="9795622at2"/>
<evidence type="ECO:0000313" key="2">
    <source>
        <dbReference type="EMBL" id="AKH39200.1"/>
    </source>
</evidence>
<evidence type="ECO:0000259" key="1">
    <source>
        <dbReference type="PROSITE" id="PS51704"/>
    </source>
</evidence>
<accession>A0A0F7KFH2</accession>
<dbReference type="EMBL" id="VNHT01000020">
    <property type="protein sequence ID" value="TYP88651.1"/>
    <property type="molecule type" value="Genomic_DNA"/>
</dbReference>
<dbReference type="PROSITE" id="PS51704">
    <property type="entry name" value="GP_PDE"/>
    <property type="match status" value="1"/>
</dbReference>
<reference evidence="2 4" key="2">
    <citation type="journal article" date="2016" name="Genome Announc.">
        <title>Genome Sequence of Nitrosomonas communis Strain Nm2, a Mesophilic Ammonia-Oxidizing Bacterium Isolated from Mediterranean Soil.</title>
        <authorList>
            <person name="Kozlowski J.A."/>
            <person name="Kits K.D."/>
            <person name="Stein L.Y."/>
        </authorList>
    </citation>
    <scope>NUCLEOTIDE SEQUENCE [LARGE SCALE GENOMIC DNA]</scope>
    <source>
        <strain evidence="2 4">Nm2</strain>
    </source>
</reference>
<feature type="domain" description="GP-PDE" evidence="1">
    <location>
        <begin position="7"/>
        <end position="246"/>
    </location>
</feature>
<dbReference type="PANTHER" id="PTHR46211:SF14">
    <property type="entry name" value="GLYCEROPHOSPHODIESTER PHOSPHODIESTERASE"/>
    <property type="match status" value="1"/>
</dbReference>
<dbReference type="Proteomes" id="UP000034156">
    <property type="component" value="Chromosome"/>
</dbReference>
<evidence type="ECO:0000313" key="3">
    <source>
        <dbReference type="EMBL" id="TYP88651.1"/>
    </source>
</evidence>
<dbReference type="InterPro" id="IPR030395">
    <property type="entry name" value="GP_PDE_dom"/>
</dbReference>
<dbReference type="GO" id="GO:0006629">
    <property type="term" value="P:lipid metabolic process"/>
    <property type="evidence" value="ECO:0007669"/>
    <property type="project" value="InterPro"/>
</dbReference>
<dbReference type="RefSeq" id="WP_046851220.1">
    <property type="nucleotide sequence ID" value="NZ_CP011451.1"/>
</dbReference>
<dbReference type="KEGG" id="nco:AAW31_17465"/>
<evidence type="ECO:0000313" key="4">
    <source>
        <dbReference type="Proteomes" id="UP000034156"/>
    </source>
</evidence>
<dbReference type="GO" id="GO:0008081">
    <property type="term" value="F:phosphoric diester hydrolase activity"/>
    <property type="evidence" value="ECO:0007669"/>
    <property type="project" value="InterPro"/>
</dbReference>
<gene>
    <name evidence="2" type="ORF">AAW31_17465</name>
    <name evidence="3" type="ORF">BCL69_10205</name>
</gene>
<proteinExistence type="predicted"/>
<dbReference type="PANTHER" id="PTHR46211">
    <property type="entry name" value="GLYCEROPHOSPHORYL DIESTER PHOSPHODIESTERASE"/>
    <property type="match status" value="1"/>
</dbReference>
<organism evidence="2 4">
    <name type="scientific">Nitrosomonas communis</name>
    <dbReference type="NCBI Taxonomy" id="44574"/>
    <lineage>
        <taxon>Bacteria</taxon>
        <taxon>Pseudomonadati</taxon>
        <taxon>Pseudomonadota</taxon>
        <taxon>Betaproteobacteria</taxon>
        <taxon>Nitrosomonadales</taxon>
        <taxon>Nitrosomonadaceae</taxon>
        <taxon>Nitrosomonas</taxon>
    </lineage>
</organism>
<dbReference type="Proteomes" id="UP000324176">
    <property type="component" value="Unassembled WGS sequence"/>
</dbReference>
<evidence type="ECO:0000313" key="5">
    <source>
        <dbReference type="Proteomes" id="UP000324176"/>
    </source>
</evidence>
<dbReference type="Pfam" id="PF03009">
    <property type="entry name" value="GDPD"/>
    <property type="match status" value="1"/>
</dbReference>
<dbReference type="PATRIC" id="fig|44574.3.peg.4197"/>
<dbReference type="Gene3D" id="3.20.20.190">
    <property type="entry name" value="Phosphatidylinositol (PI) phosphodiesterase"/>
    <property type="match status" value="1"/>
</dbReference>
<dbReference type="InterPro" id="IPR017946">
    <property type="entry name" value="PLC-like_Pdiesterase_TIM-brl"/>
</dbReference>
<dbReference type="EMBL" id="CP011451">
    <property type="protein sequence ID" value="AKH39200.1"/>
    <property type="molecule type" value="Genomic_DNA"/>
</dbReference>
<reference evidence="4" key="1">
    <citation type="submission" date="2015-05" db="EMBL/GenBank/DDBJ databases">
        <title>Draft genome of Nitrosomonas communis strain Nm2.</title>
        <authorList>
            <person name="Kozlowski J.A."/>
            <person name="Kits K.D."/>
            <person name="Stein L.Y."/>
        </authorList>
    </citation>
    <scope>NUCLEOTIDE SEQUENCE [LARGE SCALE GENOMIC DNA]</scope>
    <source>
        <strain evidence="4">Nm2</strain>
    </source>
</reference>